<evidence type="ECO:0000313" key="3">
    <source>
        <dbReference type="EMBL" id="SDM97324.1"/>
    </source>
</evidence>
<evidence type="ECO:0000313" key="4">
    <source>
        <dbReference type="Proteomes" id="UP000199309"/>
    </source>
</evidence>
<proteinExistence type="inferred from homology"/>
<dbReference type="InterPro" id="IPR000305">
    <property type="entry name" value="GIY-YIG_endonuc"/>
</dbReference>
<dbReference type="GO" id="GO:0004519">
    <property type="term" value="F:endonuclease activity"/>
    <property type="evidence" value="ECO:0007669"/>
    <property type="project" value="UniProtKB-KW"/>
</dbReference>
<dbReference type="Pfam" id="PF01541">
    <property type="entry name" value="GIY-YIG"/>
    <property type="match status" value="1"/>
</dbReference>
<dbReference type="EMBL" id="FNHQ01000018">
    <property type="protein sequence ID" value="SDM97324.1"/>
    <property type="molecule type" value="Genomic_DNA"/>
</dbReference>
<dbReference type="Proteomes" id="UP000199309">
    <property type="component" value="Unassembled WGS sequence"/>
</dbReference>
<dbReference type="STRING" id="349095.SAMN05660299_01859"/>
<dbReference type="InterPro" id="IPR050190">
    <property type="entry name" value="UPF0213_domain"/>
</dbReference>
<dbReference type="InterPro" id="IPR035901">
    <property type="entry name" value="GIY-YIG_endonuc_sf"/>
</dbReference>
<organism evidence="3 4">
    <name type="scientific">Megasphaera paucivorans</name>
    <dbReference type="NCBI Taxonomy" id="349095"/>
    <lineage>
        <taxon>Bacteria</taxon>
        <taxon>Bacillati</taxon>
        <taxon>Bacillota</taxon>
        <taxon>Negativicutes</taxon>
        <taxon>Veillonellales</taxon>
        <taxon>Veillonellaceae</taxon>
        <taxon>Megasphaera</taxon>
    </lineage>
</organism>
<dbReference type="RefSeq" id="WP_091650988.1">
    <property type="nucleotide sequence ID" value="NZ_FNHQ01000018.1"/>
</dbReference>
<name>A0A1G9XKL8_9FIRM</name>
<accession>A0A1G9XKL8</accession>
<sequence length="91" mass="11061">MMYYTYMVLCADNTLYTGWTLDVKKRVTVHNNGMGAKYTRSRRPVQLVWCAAFSTRHDAMHWERLIKQWPRKKKEQLYKNCICRVEEQERV</sequence>
<protein>
    <submittedName>
        <fullName evidence="3">Putative endonuclease</fullName>
    </submittedName>
</protein>
<dbReference type="OrthoDB" id="9807770at2"/>
<dbReference type="PANTHER" id="PTHR34477">
    <property type="entry name" value="UPF0213 PROTEIN YHBQ"/>
    <property type="match status" value="1"/>
</dbReference>
<dbReference type="Gene3D" id="3.40.1440.10">
    <property type="entry name" value="GIY-YIG endonuclease"/>
    <property type="match status" value="1"/>
</dbReference>
<dbReference type="AlphaFoldDB" id="A0A1G9XKL8"/>
<keyword evidence="3" id="KW-0378">Hydrolase</keyword>
<dbReference type="CDD" id="cd10456">
    <property type="entry name" value="GIY-YIG_UPF0213"/>
    <property type="match status" value="1"/>
</dbReference>
<feature type="domain" description="GIY-YIG" evidence="2">
    <location>
        <begin position="1"/>
        <end position="76"/>
    </location>
</feature>
<gene>
    <name evidence="3" type="ORF">SAMN05660299_01859</name>
</gene>
<keyword evidence="3" id="KW-0255">Endonuclease</keyword>
<reference evidence="3 4" key="1">
    <citation type="submission" date="2016-10" db="EMBL/GenBank/DDBJ databases">
        <authorList>
            <person name="de Groot N.N."/>
        </authorList>
    </citation>
    <scope>NUCLEOTIDE SEQUENCE [LARGE SCALE GENOMIC DNA]</scope>
    <source>
        <strain evidence="3 4">DSM 16981</strain>
    </source>
</reference>
<evidence type="ECO:0000259" key="2">
    <source>
        <dbReference type="PROSITE" id="PS50164"/>
    </source>
</evidence>
<keyword evidence="4" id="KW-1185">Reference proteome</keyword>
<dbReference type="PROSITE" id="PS50164">
    <property type="entry name" value="GIY_YIG"/>
    <property type="match status" value="1"/>
</dbReference>
<keyword evidence="3" id="KW-0540">Nuclease</keyword>
<comment type="similarity">
    <text evidence="1">Belongs to the UPF0213 family.</text>
</comment>
<evidence type="ECO:0000256" key="1">
    <source>
        <dbReference type="ARBA" id="ARBA00007435"/>
    </source>
</evidence>
<dbReference type="PANTHER" id="PTHR34477:SF1">
    <property type="entry name" value="UPF0213 PROTEIN YHBQ"/>
    <property type="match status" value="1"/>
</dbReference>
<dbReference type="SUPFAM" id="SSF82771">
    <property type="entry name" value="GIY-YIG endonuclease"/>
    <property type="match status" value="1"/>
</dbReference>